<keyword evidence="2" id="KW-1185">Reference proteome</keyword>
<comment type="caution">
    <text evidence="1">The sequence shown here is derived from an EMBL/GenBank/DDBJ whole genome shotgun (WGS) entry which is preliminary data.</text>
</comment>
<reference evidence="1" key="1">
    <citation type="submission" date="2023-04" db="EMBL/GenBank/DDBJ databases">
        <title>A chromosome-level genome assembly of the parasitoid wasp Eretmocerus hayati.</title>
        <authorList>
            <person name="Zhong Y."/>
            <person name="Liu S."/>
            <person name="Liu Y."/>
        </authorList>
    </citation>
    <scope>NUCLEOTIDE SEQUENCE</scope>
    <source>
        <strain evidence="1">ZJU_SS_LIU_2023</strain>
    </source>
</reference>
<protein>
    <submittedName>
        <fullName evidence="1">Uncharacterized protein</fullName>
    </submittedName>
</protein>
<dbReference type="Proteomes" id="UP001239111">
    <property type="component" value="Chromosome 1"/>
</dbReference>
<sequence>MQQTLNDDLAAGNDPPRSRSLSPMDRIRDDLSEIIERRSLSPLNQLRDDSSDDAIDHQSVSSEDHIPEDSSDSSMEVGRENQDPVVVEREQNDVLRIDEIDRVAASMPSDYNDMPNSRGLQSPLRAIDNNNDMTAKQKKRNRRRLPSNNVSKGERRRNTENRKLKKKLVQCEETIGEMRAQIEATRAEREGQVDSIDFADTPAYIHGSFKT</sequence>
<evidence type="ECO:0000313" key="1">
    <source>
        <dbReference type="EMBL" id="KAJ8685009.1"/>
    </source>
</evidence>
<evidence type="ECO:0000313" key="2">
    <source>
        <dbReference type="Proteomes" id="UP001239111"/>
    </source>
</evidence>
<proteinExistence type="predicted"/>
<organism evidence="1 2">
    <name type="scientific">Eretmocerus hayati</name>
    <dbReference type="NCBI Taxonomy" id="131215"/>
    <lineage>
        <taxon>Eukaryota</taxon>
        <taxon>Metazoa</taxon>
        <taxon>Ecdysozoa</taxon>
        <taxon>Arthropoda</taxon>
        <taxon>Hexapoda</taxon>
        <taxon>Insecta</taxon>
        <taxon>Pterygota</taxon>
        <taxon>Neoptera</taxon>
        <taxon>Endopterygota</taxon>
        <taxon>Hymenoptera</taxon>
        <taxon>Apocrita</taxon>
        <taxon>Proctotrupomorpha</taxon>
        <taxon>Chalcidoidea</taxon>
        <taxon>Aphelinidae</taxon>
        <taxon>Aphelininae</taxon>
        <taxon>Eretmocerus</taxon>
    </lineage>
</organism>
<dbReference type="EMBL" id="CM056741">
    <property type="protein sequence ID" value="KAJ8685009.1"/>
    <property type="molecule type" value="Genomic_DNA"/>
</dbReference>
<gene>
    <name evidence="1" type="ORF">QAD02_020802</name>
</gene>
<name>A0ACC2PQZ1_9HYME</name>
<accession>A0ACC2PQZ1</accession>